<accession>A0ABP0HNX0</accession>
<dbReference type="SUPFAM" id="SSF50729">
    <property type="entry name" value="PH domain-like"/>
    <property type="match status" value="1"/>
</dbReference>
<reference evidence="2 3" key="1">
    <citation type="submission" date="2024-02" db="EMBL/GenBank/DDBJ databases">
        <authorList>
            <person name="Chen Y."/>
            <person name="Shah S."/>
            <person name="Dougan E. K."/>
            <person name="Thang M."/>
            <person name="Chan C."/>
        </authorList>
    </citation>
    <scope>NUCLEOTIDE SEQUENCE [LARGE SCALE GENOMIC DNA]</scope>
</reference>
<dbReference type="CDD" id="cd00821">
    <property type="entry name" value="PH"/>
    <property type="match status" value="1"/>
</dbReference>
<protein>
    <submittedName>
        <fullName evidence="2">Serine/threonine-protein phosphatase 6 regulatory ankyrin repeat subunit A</fullName>
    </submittedName>
</protein>
<sequence length="321" mass="35361">MMSVVCTILPEDPYEYMMNHVVSRRPAPPPSETELCGSGALWVLLKEGDPLNPEHWRLRRCWLTSSGTFCLSTEPATVTKHGAMLKMTAPRTTASAKFPIEVGGSFRELDEDEAVRPFAFALSTGGKQVCLAAGSEEQRDEWFNLLGHFADADRRKGPLPKSAAILSPRTSGGGTQVVDAISAADVPIVIQTKKAIEEEKTLKPILKTKPSQPSSSPVPAIRIPRRMPADPMEASGLTSTRRSSIRFSDEVEKREFAVQRADPVPQNLRAHESRRKPQIGTVPVAEPEVPERPEQPANREEQVGSEGSFFCFLHRSSPENR</sequence>
<dbReference type="InterPro" id="IPR011993">
    <property type="entry name" value="PH-like_dom_sf"/>
</dbReference>
<organism evidence="2 3">
    <name type="scientific">Durusdinium trenchii</name>
    <dbReference type="NCBI Taxonomy" id="1381693"/>
    <lineage>
        <taxon>Eukaryota</taxon>
        <taxon>Sar</taxon>
        <taxon>Alveolata</taxon>
        <taxon>Dinophyceae</taxon>
        <taxon>Suessiales</taxon>
        <taxon>Symbiodiniaceae</taxon>
        <taxon>Durusdinium</taxon>
    </lineage>
</organism>
<evidence type="ECO:0000256" key="1">
    <source>
        <dbReference type="SAM" id="MobiDB-lite"/>
    </source>
</evidence>
<gene>
    <name evidence="2" type="ORF">SCF082_LOCUS2662</name>
</gene>
<feature type="region of interest" description="Disordered" evidence="1">
    <location>
        <begin position="228"/>
        <end position="321"/>
    </location>
</feature>
<feature type="compositionally biased region" description="Basic and acidic residues" evidence="1">
    <location>
        <begin position="289"/>
        <end position="302"/>
    </location>
</feature>
<dbReference type="Proteomes" id="UP001642464">
    <property type="component" value="Unassembled WGS sequence"/>
</dbReference>
<comment type="caution">
    <text evidence="2">The sequence shown here is derived from an EMBL/GenBank/DDBJ whole genome shotgun (WGS) entry which is preliminary data.</text>
</comment>
<dbReference type="Gene3D" id="2.30.29.30">
    <property type="entry name" value="Pleckstrin-homology domain (PH domain)/Phosphotyrosine-binding domain (PTB)"/>
    <property type="match status" value="1"/>
</dbReference>
<evidence type="ECO:0000313" key="2">
    <source>
        <dbReference type="EMBL" id="CAK8991442.1"/>
    </source>
</evidence>
<evidence type="ECO:0000313" key="3">
    <source>
        <dbReference type="Proteomes" id="UP001642464"/>
    </source>
</evidence>
<keyword evidence="3" id="KW-1185">Reference proteome</keyword>
<dbReference type="EMBL" id="CAXAMM010001314">
    <property type="protein sequence ID" value="CAK8991442.1"/>
    <property type="molecule type" value="Genomic_DNA"/>
</dbReference>
<feature type="compositionally biased region" description="Basic and acidic residues" evidence="1">
    <location>
        <begin position="247"/>
        <end position="257"/>
    </location>
</feature>
<name>A0ABP0HNX0_9DINO</name>
<feature type="compositionally biased region" description="Polar residues" evidence="1">
    <location>
        <begin position="236"/>
        <end position="246"/>
    </location>
</feature>
<proteinExistence type="predicted"/>